<reference evidence="2 3" key="1">
    <citation type="submission" date="2017-09" db="EMBL/GenBank/DDBJ databases">
        <title>Depth-based differentiation of microbial function through sediment-hosted aquifers and enrichment of novel symbionts in the deep terrestrial subsurface.</title>
        <authorList>
            <person name="Probst A.J."/>
            <person name="Ladd B."/>
            <person name="Jarett J.K."/>
            <person name="Geller-Mcgrath D.E."/>
            <person name="Sieber C.M."/>
            <person name="Emerson J.B."/>
            <person name="Anantharaman K."/>
            <person name="Thomas B.C."/>
            <person name="Malmstrom R."/>
            <person name="Stieglmeier M."/>
            <person name="Klingl A."/>
            <person name="Woyke T."/>
            <person name="Ryan C.M."/>
            <person name="Banfield J.F."/>
        </authorList>
    </citation>
    <scope>NUCLEOTIDE SEQUENCE [LARGE SCALE GENOMIC DNA]</scope>
    <source>
        <strain evidence="2">CG11_big_fil_rev_8_21_14_0_20_42_13</strain>
    </source>
</reference>
<dbReference type="InterPro" id="IPR011576">
    <property type="entry name" value="Pyridox_Oxase_N"/>
</dbReference>
<evidence type="ECO:0000313" key="2">
    <source>
        <dbReference type="EMBL" id="PIQ88885.1"/>
    </source>
</evidence>
<sequence length="139" mass="16002">MTKEEIIKFMNENLTCYLATAENNQPRVRAMMAYRADEKGIIFSTGNTKDLYRQIKNNPLVEVCFFNAQSNTQVRVKGKAVIKEDIELKKEIVNNRPFLKPVVEKMGYDILIVFGVVDCVANVWTFETNLSPKEYINLS</sequence>
<dbReference type="SUPFAM" id="SSF50475">
    <property type="entry name" value="FMN-binding split barrel"/>
    <property type="match status" value="1"/>
</dbReference>
<dbReference type="PANTHER" id="PTHR34818:SF1">
    <property type="entry name" value="PROTEIN BLI-3"/>
    <property type="match status" value="1"/>
</dbReference>
<proteinExistence type="predicted"/>
<dbReference type="Proteomes" id="UP000229641">
    <property type="component" value="Unassembled WGS sequence"/>
</dbReference>
<evidence type="ECO:0000259" key="1">
    <source>
        <dbReference type="Pfam" id="PF01243"/>
    </source>
</evidence>
<dbReference type="AlphaFoldDB" id="A0A2H0LZH6"/>
<dbReference type="InterPro" id="IPR012349">
    <property type="entry name" value="Split_barrel_FMN-bd"/>
</dbReference>
<dbReference type="PANTHER" id="PTHR34818">
    <property type="entry name" value="PROTEIN BLI-3"/>
    <property type="match status" value="1"/>
</dbReference>
<accession>A0A2H0LZH6</accession>
<dbReference type="Pfam" id="PF01243">
    <property type="entry name" value="PNPOx_N"/>
    <property type="match status" value="1"/>
</dbReference>
<name>A0A2H0LZH6_9BACT</name>
<organism evidence="2 3">
    <name type="scientific">Candidatus Ghiorseimicrobium undicola</name>
    <dbReference type="NCBI Taxonomy" id="1974746"/>
    <lineage>
        <taxon>Bacteria</taxon>
        <taxon>Pseudomonadati</taxon>
        <taxon>Candidatus Omnitrophota</taxon>
        <taxon>Candidatus Ghiorseimicrobium</taxon>
    </lineage>
</organism>
<comment type="caution">
    <text evidence="2">The sequence shown here is derived from an EMBL/GenBank/DDBJ whole genome shotgun (WGS) entry which is preliminary data.</text>
</comment>
<feature type="domain" description="Pyridoxamine 5'-phosphate oxidase N-terminal" evidence="1">
    <location>
        <begin position="3"/>
        <end position="93"/>
    </location>
</feature>
<dbReference type="Gene3D" id="2.30.110.10">
    <property type="entry name" value="Electron Transport, Fmn-binding Protein, Chain A"/>
    <property type="match status" value="1"/>
</dbReference>
<gene>
    <name evidence="2" type="ORF">COV72_06305</name>
</gene>
<dbReference type="EMBL" id="PCWA01000084">
    <property type="protein sequence ID" value="PIQ88885.1"/>
    <property type="molecule type" value="Genomic_DNA"/>
</dbReference>
<evidence type="ECO:0000313" key="3">
    <source>
        <dbReference type="Proteomes" id="UP000229641"/>
    </source>
</evidence>
<dbReference type="InterPro" id="IPR052917">
    <property type="entry name" value="Stress-Dev_Protein"/>
</dbReference>
<protein>
    <submittedName>
        <fullName evidence="2">Pyridoxamine 5'-phosphate oxidase</fullName>
    </submittedName>
</protein>